<reference evidence="1 2" key="1">
    <citation type="journal article" date="2012" name="J. Bacteriol.">
        <title>Genome sequence of the cycloprodigiosin-producing bacterial strain Pseudoalteromonas rubra ATCC 29570(T).</title>
        <authorList>
            <person name="Xie B.B."/>
            <person name="Shu Y.L."/>
            <person name="Qin Q.L."/>
            <person name="Rong J.C."/>
            <person name="Zhang X.Y."/>
            <person name="Chen X.L."/>
            <person name="Zhou B.C."/>
            <person name="Zhang Y.Z."/>
        </authorList>
    </citation>
    <scope>NUCLEOTIDE SEQUENCE [LARGE SCALE GENOMIC DNA]</scope>
    <source>
        <strain evidence="1 2">DSM 6842</strain>
    </source>
</reference>
<proteinExistence type="predicted"/>
<dbReference type="AlphaFoldDB" id="A0A8T0C2F9"/>
<name>A0A8T0C2F9_9GAMM</name>
<sequence>MAEFFFAKYFLPVRRMLNAWGSDSVDGVSTAVLFQLVAVVW</sequence>
<comment type="caution">
    <text evidence="1">The sequence shown here is derived from an EMBL/GenBank/DDBJ whole genome shotgun (WGS) entry which is preliminary data.</text>
</comment>
<accession>A0A8T0C2F9</accession>
<protein>
    <submittedName>
        <fullName evidence="1">Uncharacterized protein</fullName>
    </submittedName>
</protein>
<evidence type="ECO:0000313" key="2">
    <source>
        <dbReference type="Proteomes" id="UP000016480"/>
    </source>
</evidence>
<organism evidence="1 2">
    <name type="scientific">Pseudoalteromonas rubra</name>
    <dbReference type="NCBI Taxonomy" id="43658"/>
    <lineage>
        <taxon>Bacteria</taxon>
        <taxon>Pseudomonadati</taxon>
        <taxon>Pseudomonadota</taxon>
        <taxon>Gammaproteobacteria</taxon>
        <taxon>Alteromonadales</taxon>
        <taxon>Pseudoalteromonadaceae</taxon>
        <taxon>Pseudoalteromonas</taxon>
    </lineage>
</organism>
<gene>
    <name evidence="1" type="ORF">PRUB_a3343</name>
</gene>
<dbReference type="EMBL" id="AHCD03000043">
    <property type="protein sequence ID" value="KAF7783549.1"/>
    <property type="molecule type" value="Genomic_DNA"/>
</dbReference>
<dbReference type="Proteomes" id="UP000016480">
    <property type="component" value="Unassembled WGS sequence"/>
</dbReference>
<evidence type="ECO:0000313" key="1">
    <source>
        <dbReference type="EMBL" id="KAF7783549.1"/>
    </source>
</evidence>